<protein>
    <submittedName>
        <fullName evidence="1">Uncharacterized protein</fullName>
    </submittedName>
</protein>
<accession>A0A314UJY0</accession>
<sequence>MKGVQIHSSDEHGKQYALIPASLPLTASHQRDNSGANFMGALDPVNHSHMCPIRVHWHVRPAMWITGE</sequence>
<dbReference type="AlphaFoldDB" id="A0A314UJY0"/>
<name>A0A314UJY0_PRUYE</name>
<dbReference type="EMBL" id="PJQY01003484">
    <property type="protein sequence ID" value="PQM37126.1"/>
    <property type="molecule type" value="Genomic_DNA"/>
</dbReference>
<evidence type="ECO:0000313" key="2">
    <source>
        <dbReference type="Proteomes" id="UP000250321"/>
    </source>
</evidence>
<proteinExistence type="predicted"/>
<comment type="caution">
    <text evidence="1">The sequence shown here is derived from an EMBL/GenBank/DDBJ whole genome shotgun (WGS) entry which is preliminary data.</text>
</comment>
<reference evidence="1 2" key="1">
    <citation type="submission" date="2018-02" db="EMBL/GenBank/DDBJ databases">
        <title>Draft genome of wild Prunus yedoensis var. nudiflora.</title>
        <authorList>
            <person name="Baek S."/>
            <person name="Kim J.-H."/>
            <person name="Choi K."/>
            <person name="Kim G.-B."/>
            <person name="Cho A."/>
            <person name="Jang H."/>
            <person name="Shin C.-H."/>
            <person name="Yu H.-J."/>
            <person name="Mun J.-H."/>
        </authorList>
    </citation>
    <scope>NUCLEOTIDE SEQUENCE [LARGE SCALE GENOMIC DNA]</scope>
    <source>
        <strain evidence="2">cv. Jeju island</strain>
        <tissue evidence="1">Leaf</tissue>
    </source>
</reference>
<evidence type="ECO:0000313" key="1">
    <source>
        <dbReference type="EMBL" id="PQM37126.1"/>
    </source>
</evidence>
<gene>
    <name evidence="1" type="ORF">Pyn_04152</name>
</gene>
<dbReference type="Proteomes" id="UP000250321">
    <property type="component" value="Unassembled WGS sequence"/>
</dbReference>
<organism evidence="1 2">
    <name type="scientific">Prunus yedoensis var. nudiflora</name>
    <dbReference type="NCBI Taxonomy" id="2094558"/>
    <lineage>
        <taxon>Eukaryota</taxon>
        <taxon>Viridiplantae</taxon>
        <taxon>Streptophyta</taxon>
        <taxon>Embryophyta</taxon>
        <taxon>Tracheophyta</taxon>
        <taxon>Spermatophyta</taxon>
        <taxon>Magnoliopsida</taxon>
        <taxon>eudicotyledons</taxon>
        <taxon>Gunneridae</taxon>
        <taxon>Pentapetalae</taxon>
        <taxon>rosids</taxon>
        <taxon>fabids</taxon>
        <taxon>Rosales</taxon>
        <taxon>Rosaceae</taxon>
        <taxon>Amygdaloideae</taxon>
        <taxon>Amygdaleae</taxon>
        <taxon>Prunus</taxon>
    </lineage>
</organism>
<keyword evidence="2" id="KW-1185">Reference proteome</keyword>